<gene>
    <name evidence="1" type="ORF">SDC9_195556</name>
</gene>
<accession>A0A645IAW4</accession>
<evidence type="ECO:0008006" key="2">
    <source>
        <dbReference type="Google" id="ProtNLM"/>
    </source>
</evidence>
<dbReference type="EMBL" id="VSSQ01109846">
    <property type="protein sequence ID" value="MPN47952.1"/>
    <property type="molecule type" value="Genomic_DNA"/>
</dbReference>
<dbReference type="Pfam" id="PF14198">
    <property type="entry name" value="TnpV"/>
    <property type="match status" value="1"/>
</dbReference>
<evidence type="ECO:0000313" key="1">
    <source>
        <dbReference type="EMBL" id="MPN47952.1"/>
    </source>
</evidence>
<protein>
    <recommendedName>
        <fullName evidence="2">TnpV protein</fullName>
    </recommendedName>
</protein>
<sequence>MKVSLGRYGMMHKKFLKENKKLMYSKLKISGTLMSHCKKVEDEAKERFTTLMSQMARAQGVTEELKAIDHMKWVGMSNNIRQAAEEIVLSELIYN</sequence>
<comment type="caution">
    <text evidence="1">The sequence shown here is derived from an EMBL/GenBank/DDBJ whole genome shotgun (WGS) entry which is preliminary data.</text>
</comment>
<reference evidence="1" key="1">
    <citation type="submission" date="2019-08" db="EMBL/GenBank/DDBJ databases">
        <authorList>
            <person name="Kucharzyk K."/>
            <person name="Murdoch R.W."/>
            <person name="Higgins S."/>
            <person name="Loffler F."/>
        </authorList>
    </citation>
    <scope>NUCLEOTIDE SEQUENCE</scope>
</reference>
<dbReference type="InterPro" id="IPR026989">
    <property type="entry name" value="TnpV"/>
</dbReference>
<dbReference type="AlphaFoldDB" id="A0A645IAW4"/>
<organism evidence="1">
    <name type="scientific">bioreactor metagenome</name>
    <dbReference type="NCBI Taxonomy" id="1076179"/>
    <lineage>
        <taxon>unclassified sequences</taxon>
        <taxon>metagenomes</taxon>
        <taxon>ecological metagenomes</taxon>
    </lineage>
</organism>
<name>A0A645IAW4_9ZZZZ</name>
<proteinExistence type="predicted"/>